<evidence type="ECO:0008006" key="13">
    <source>
        <dbReference type="Google" id="ProtNLM"/>
    </source>
</evidence>
<accession>V4TQZ9</accession>
<evidence type="ECO:0000256" key="5">
    <source>
        <dbReference type="ARBA" id="ARBA00023002"/>
    </source>
</evidence>
<sequence>MDASEIYNHPLSISLLLLLLLLTLVQLLKITRHSRNHLKLPTSPPKLPILGNLHQLLGTIPHRSLKALSERYGPLMFVYFGNSPTLVVSSAELASEMIKTHDIVISNRPKTTPANILLYECRDVGFANYGEYWRKVRKICVLQLLNVRRVQSFQHIRDDEVSSLVNKIRNLCLNGGSINLTEMLLAVTNNIVSRCALGRRVEEENGKSNFGEVSRTLVEQLTAFCIGDVFPSLGWIDALSGLNGRLNATARALEDMLDQVIEEHMNNDMFVGGTDTTATALEWAMAELVKNPTSMKRAQEEIRSVMKGKSKIHMKDIEKMDYLKCVVKETLRLHPSLPLLVPRETATNLKWRGYDIPAKTRVFVNAWAIQRDPQVWDNPEDFLPDRFVNNTVDLNGQNFQFIPFGAGRRGCPGISFALAAIEYVIANLLYWFDWKLPRGEVLENLDMIEVSGLAVHKKLALHLVPTLYSPYP</sequence>
<organism evidence="11 12">
    <name type="scientific">Citrus clementina</name>
    <name type="common">Clementine</name>
    <name type="synonym">Citrus deliciosa x Citrus sinensis</name>
    <dbReference type="NCBI Taxonomy" id="85681"/>
    <lineage>
        <taxon>Eukaryota</taxon>
        <taxon>Viridiplantae</taxon>
        <taxon>Streptophyta</taxon>
        <taxon>Embryophyta</taxon>
        <taxon>Tracheophyta</taxon>
        <taxon>Spermatophyta</taxon>
        <taxon>Magnoliopsida</taxon>
        <taxon>eudicotyledons</taxon>
        <taxon>Gunneridae</taxon>
        <taxon>Pentapetalae</taxon>
        <taxon>rosids</taxon>
        <taxon>malvids</taxon>
        <taxon>Sapindales</taxon>
        <taxon>Rutaceae</taxon>
        <taxon>Aurantioideae</taxon>
        <taxon>Citrus</taxon>
    </lineage>
</organism>
<evidence type="ECO:0000256" key="4">
    <source>
        <dbReference type="ARBA" id="ARBA00022723"/>
    </source>
</evidence>
<evidence type="ECO:0000256" key="9">
    <source>
        <dbReference type="RuleBase" id="RU000461"/>
    </source>
</evidence>
<dbReference type="FunFam" id="1.10.630.10:FF:000126">
    <property type="entry name" value="Predicted protein"/>
    <property type="match status" value="1"/>
</dbReference>
<reference evidence="11 12" key="1">
    <citation type="submission" date="2013-10" db="EMBL/GenBank/DDBJ databases">
        <authorList>
            <consortium name="International Citrus Genome Consortium"/>
            <person name="Jenkins J."/>
            <person name="Schmutz J."/>
            <person name="Prochnik S."/>
            <person name="Rokhsar D."/>
            <person name="Gmitter F."/>
            <person name="Ollitrault P."/>
            <person name="Machado M."/>
            <person name="Talon M."/>
            <person name="Wincker P."/>
            <person name="Jaillon O."/>
            <person name="Morgante M."/>
        </authorList>
    </citation>
    <scope>NUCLEOTIDE SEQUENCE</scope>
    <source>
        <strain evidence="12">cv. Clemenules</strain>
    </source>
</reference>
<dbReference type="AlphaFoldDB" id="V4TQZ9"/>
<dbReference type="EMBL" id="KI536661">
    <property type="protein sequence ID" value="ESR55862.1"/>
    <property type="molecule type" value="Genomic_DNA"/>
</dbReference>
<dbReference type="Gene3D" id="1.10.630.10">
    <property type="entry name" value="Cytochrome P450"/>
    <property type="match status" value="2"/>
</dbReference>
<dbReference type="PROSITE" id="PS00086">
    <property type="entry name" value="CYTOCHROME_P450"/>
    <property type="match status" value="1"/>
</dbReference>
<dbReference type="Gramene" id="ESR55862">
    <property type="protein sequence ID" value="ESR55862"/>
    <property type="gene ID" value="CICLE_v10024390mg"/>
</dbReference>
<dbReference type="Pfam" id="PF00067">
    <property type="entry name" value="p450"/>
    <property type="match status" value="2"/>
</dbReference>
<dbReference type="GO" id="GO:0004497">
    <property type="term" value="F:monooxygenase activity"/>
    <property type="evidence" value="ECO:0007669"/>
    <property type="project" value="UniProtKB-KW"/>
</dbReference>
<proteinExistence type="inferred from homology"/>
<keyword evidence="6 8" id="KW-0408">Iron</keyword>
<dbReference type="Proteomes" id="UP000030687">
    <property type="component" value="Unassembled WGS sequence"/>
</dbReference>
<dbReference type="InterPro" id="IPR002401">
    <property type="entry name" value="Cyt_P450_E_grp-I"/>
</dbReference>
<evidence type="ECO:0000256" key="2">
    <source>
        <dbReference type="ARBA" id="ARBA00010617"/>
    </source>
</evidence>
<evidence type="ECO:0000313" key="11">
    <source>
        <dbReference type="EMBL" id="ESR55862.1"/>
    </source>
</evidence>
<name>V4TQZ9_CITCL</name>
<keyword evidence="3 8" id="KW-0349">Heme</keyword>
<evidence type="ECO:0000256" key="10">
    <source>
        <dbReference type="SAM" id="SignalP"/>
    </source>
</evidence>
<dbReference type="InterPro" id="IPR001128">
    <property type="entry name" value="Cyt_P450"/>
</dbReference>
<comment type="similarity">
    <text evidence="2 9">Belongs to the cytochrome P450 family.</text>
</comment>
<keyword evidence="7 9" id="KW-0503">Monooxygenase</keyword>
<dbReference type="OMA" id="KKQRQIG"/>
<dbReference type="InterPro" id="IPR017972">
    <property type="entry name" value="Cyt_P450_CS"/>
</dbReference>
<gene>
    <name evidence="11" type="ORF">CICLE_v10024390mg</name>
</gene>
<feature type="chain" id="PRO_5004728494" description="Cytochrome P450 71A1" evidence="10">
    <location>
        <begin position="28"/>
        <end position="472"/>
    </location>
</feature>
<dbReference type="GO" id="GO:0005506">
    <property type="term" value="F:iron ion binding"/>
    <property type="evidence" value="ECO:0007669"/>
    <property type="project" value="InterPro"/>
</dbReference>
<evidence type="ECO:0000313" key="12">
    <source>
        <dbReference type="Proteomes" id="UP000030687"/>
    </source>
</evidence>
<dbReference type="KEGG" id="cic:CICLE_v10024390mg"/>
<dbReference type="PANTHER" id="PTHR47955:SF15">
    <property type="entry name" value="CYTOCHROME P450 71A2-LIKE"/>
    <property type="match status" value="1"/>
</dbReference>
<evidence type="ECO:0000256" key="8">
    <source>
        <dbReference type="PIRSR" id="PIRSR602401-1"/>
    </source>
</evidence>
<dbReference type="GO" id="GO:0020037">
    <property type="term" value="F:heme binding"/>
    <property type="evidence" value="ECO:0007669"/>
    <property type="project" value="InterPro"/>
</dbReference>
<feature type="signal peptide" evidence="10">
    <location>
        <begin position="1"/>
        <end position="27"/>
    </location>
</feature>
<keyword evidence="5 9" id="KW-0560">Oxidoreductase</keyword>
<evidence type="ECO:0000256" key="6">
    <source>
        <dbReference type="ARBA" id="ARBA00023004"/>
    </source>
</evidence>
<dbReference type="InterPro" id="IPR036396">
    <property type="entry name" value="Cyt_P450_sf"/>
</dbReference>
<feature type="binding site" description="axial binding residue" evidence="8">
    <location>
        <position position="411"/>
    </location>
    <ligand>
        <name>heme</name>
        <dbReference type="ChEBI" id="CHEBI:30413"/>
    </ligand>
    <ligandPart>
        <name>Fe</name>
        <dbReference type="ChEBI" id="CHEBI:18248"/>
    </ligandPart>
</feature>
<evidence type="ECO:0000256" key="1">
    <source>
        <dbReference type="ARBA" id="ARBA00001971"/>
    </source>
</evidence>
<keyword evidence="12" id="KW-1185">Reference proteome</keyword>
<dbReference type="eggNOG" id="KOG0156">
    <property type="taxonomic scope" value="Eukaryota"/>
</dbReference>
<dbReference type="PRINTS" id="PR00463">
    <property type="entry name" value="EP450I"/>
</dbReference>
<dbReference type="SUPFAM" id="SSF48264">
    <property type="entry name" value="Cytochrome P450"/>
    <property type="match status" value="1"/>
</dbReference>
<keyword evidence="10" id="KW-0732">Signal</keyword>
<evidence type="ECO:0000256" key="7">
    <source>
        <dbReference type="ARBA" id="ARBA00023033"/>
    </source>
</evidence>
<dbReference type="PRINTS" id="PR00385">
    <property type="entry name" value="P450"/>
</dbReference>
<comment type="cofactor">
    <cofactor evidence="1 8">
        <name>heme</name>
        <dbReference type="ChEBI" id="CHEBI:30413"/>
    </cofactor>
</comment>
<dbReference type="GO" id="GO:0016705">
    <property type="term" value="F:oxidoreductase activity, acting on paired donors, with incorporation or reduction of molecular oxygen"/>
    <property type="evidence" value="ECO:0007669"/>
    <property type="project" value="InterPro"/>
</dbReference>
<dbReference type="CDD" id="cd11072">
    <property type="entry name" value="CYP71-like"/>
    <property type="match status" value="1"/>
</dbReference>
<dbReference type="PANTHER" id="PTHR47955">
    <property type="entry name" value="CYTOCHROME P450 FAMILY 71 PROTEIN"/>
    <property type="match status" value="1"/>
</dbReference>
<protein>
    <recommendedName>
        <fullName evidence="13">Cytochrome P450 71A1</fullName>
    </recommendedName>
</protein>
<keyword evidence="4 8" id="KW-0479">Metal-binding</keyword>
<evidence type="ECO:0000256" key="3">
    <source>
        <dbReference type="ARBA" id="ARBA00022617"/>
    </source>
</evidence>
<dbReference type="InParanoid" id="V4TQZ9"/>